<dbReference type="AlphaFoldDB" id="G0WG19"/>
<evidence type="ECO:0000256" key="3">
    <source>
        <dbReference type="ARBA" id="ARBA00018132"/>
    </source>
</evidence>
<dbReference type="eggNOG" id="KOG0997">
    <property type="taxonomic scope" value="Eukaryota"/>
</dbReference>
<keyword evidence="4" id="KW-0072">Autophagy</keyword>
<sequence>MDLNETYLDGAHESGSRSASNIDEDKSRKLSINNRTTASVPTTSLSLNQTIFQTSISPSNSTIFNPIATRQYEGPNITMDSTNVSYIGSMKSFSNLRHSSTQRPDSQFLDEPTREDGIEDDVLGGLNNEAFDEESLRDKLSESIYSYDGTPTIRTRLRSLVSNEIPSIFKENDLESMQLGRNSDLKSYDKNFFIFTSAGKPIYSMDGDDQQLTSCMGIIHTIMNYFQLATFSDIKSISSMVSGQRVTFLDRSPIILVGYSTRGETHHELIKQLDVLHSYILSSLSERQLSRLFAKRDNFDLRNFLEVTDFENLDEICHLLSDRLYPDLPFNALQCLPMSYSTRTKIHETMLAELSINKTKTDGKELLPRGTLLYGLIISPNNKLCSIMRPKGHTLHTTDLQLLFSLIWNQFQNVNETQEMWAPVCFPKFNPNGFLYCYIKFLKSEPIDKKITSRCRKPALVLISAQKDAFFPLKQFSNNLIDVLRRKGDKSLLREICTPGGFTISEVGAPLIHHFIYKSKKHVQYTMPELNINFEIPDLETELLKYEKKMKNYYQELHNSIFDNDGNSFNASILNFVNWYDTSLEDAEFDGFLKKEPVKVMGLAWLTPKFELYLVCNNGVSDKEKILKSAKKIVSWCKRHQSRLFIQDGAVF</sequence>
<dbReference type="InterPro" id="IPR043972">
    <property type="entry name" value="FUZ/MON1/HPS1_longin_1"/>
</dbReference>
<dbReference type="GO" id="GO:0032258">
    <property type="term" value="P:cytoplasm to vacuole targeting by the Cvt pathway"/>
    <property type="evidence" value="ECO:0007669"/>
    <property type="project" value="EnsemblFungi"/>
</dbReference>
<dbReference type="GO" id="GO:0044395">
    <property type="term" value="P:protein targeting to vacuolar membrane"/>
    <property type="evidence" value="ECO:0007669"/>
    <property type="project" value="EnsemblFungi"/>
</dbReference>
<dbReference type="Proteomes" id="UP000000689">
    <property type="component" value="Chromosome 9"/>
</dbReference>
<feature type="region of interest" description="Disordered" evidence="5">
    <location>
        <begin position="1"/>
        <end position="35"/>
    </location>
</feature>
<reference evidence="9 10" key="1">
    <citation type="journal article" date="2011" name="Proc. Natl. Acad. Sci. U.S.A.">
        <title>Evolutionary erosion of yeast sex chromosomes by mating-type switching accidents.</title>
        <authorList>
            <person name="Gordon J.L."/>
            <person name="Armisen D."/>
            <person name="Proux-Wera E."/>
            <person name="Oheigeartaigh S.S."/>
            <person name="Byrne K.P."/>
            <person name="Wolfe K.H."/>
        </authorList>
    </citation>
    <scope>NUCLEOTIDE SEQUENCE [LARGE SCALE GENOMIC DNA]</scope>
    <source>
        <strain evidence="10">ATCC 10597 / BCRC 20456 / CBS 421 / NBRC 0211 / NRRL Y-12639</strain>
    </source>
</reference>
<dbReference type="GO" id="GO:0000329">
    <property type="term" value="C:fungal-type vacuole membrane"/>
    <property type="evidence" value="ECO:0007669"/>
    <property type="project" value="EnsemblFungi"/>
</dbReference>
<gene>
    <name evidence="9" type="primary">NDAI0I01610</name>
    <name evidence="9" type="ordered locus">NDAI_0I01610</name>
</gene>
<dbReference type="GO" id="GO:0001786">
    <property type="term" value="F:phosphatidylserine binding"/>
    <property type="evidence" value="ECO:0007669"/>
    <property type="project" value="EnsemblFungi"/>
</dbReference>
<comment type="function">
    <text evidence="4">Required for multiple vacuole delivery pathways including the cytoplasm to vacuole transport (Cvt), autophagy, pexophagy and endocytosis.</text>
</comment>
<dbReference type="GO" id="GO:0016236">
    <property type="term" value="P:macroautophagy"/>
    <property type="evidence" value="ECO:0007669"/>
    <property type="project" value="EnsemblFungi"/>
</dbReference>
<dbReference type="HOGENOM" id="CLU_014574_0_0_1"/>
<evidence type="ECO:0000256" key="4">
    <source>
        <dbReference type="RuleBase" id="RU367048"/>
    </source>
</evidence>
<keyword evidence="4" id="KW-0472">Membrane</keyword>
<organism evidence="9 10">
    <name type="scientific">Naumovozyma dairenensis (strain ATCC 10597 / BCRC 20456 / CBS 421 / NBRC 0211 / NRRL Y-12639)</name>
    <name type="common">Saccharomyces dairenensis</name>
    <dbReference type="NCBI Taxonomy" id="1071378"/>
    <lineage>
        <taxon>Eukaryota</taxon>
        <taxon>Fungi</taxon>
        <taxon>Dikarya</taxon>
        <taxon>Ascomycota</taxon>
        <taxon>Saccharomycotina</taxon>
        <taxon>Saccharomycetes</taxon>
        <taxon>Saccharomycetales</taxon>
        <taxon>Saccharomycetaceae</taxon>
        <taxon>Naumovozyma</taxon>
    </lineage>
</organism>
<name>G0WG19_NAUDC</name>
<feature type="domain" description="FUZ/MON1/HPS1 third Longin" evidence="8">
    <location>
        <begin position="512"/>
        <end position="640"/>
    </location>
</feature>
<evidence type="ECO:0000256" key="2">
    <source>
        <dbReference type="ARBA" id="ARBA00008968"/>
    </source>
</evidence>
<comment type="subcellular location">
    <subcellularLocation>
        <location evidence="4">Endosome</location>
        <location evidence="4">Multivesicular body membrane</location>
        <topology evidence="4">Peripheral membrane protein</topology>
    </subcellularLocation>
    <subcellularLocation>
        <location evidence="1 4">Prevacuolar compartment membrane</location>
        <topology evidence="1 4">Peripheral membrane protein</topology>
    </subcellularLocation>
    <subcellularLocation>
        <location evidence="4">Vacuole membrane</location>
        <topology evidence="4">Peripheral membrane protein</topology>
    </subcellularLocation>
</comment>
<dbReference type="GO" id="GO:0035658">
    <property type="term" value="C:Mon1-Ccz1 complex"/>
    <property type="evidence" value="ECO:0007669"/>
    <property type="project" value="EnsemblFungi"/>
</dbReference>
<dbReference type="Pfam" id="PF19036">
    <property type="entry name" value="Fuz_longin_1"/>
    <property type="match status" value="1"/>
</dbReference>
<accession>G0WG19</accession>
<dbReference type="GO" id="GO:0010314">
    <property type="term" value="F:phosphatidylinositol-5-phosphate binding"/>
    <property type="evidence" value="ECO:0007669"/>
    <property type="project" value="EnsemblFungi"/>
</dbReference>
<evidence type="ECO:0000259" key="6">
    <source>
        <dbReference type="Pfam" id="PF19036"/>
    </source>
</evidence>
<dbReference type="GO" id="GO:1990624">
    <property type="term" value="F:guanyl nucleotide exchange factor inhibitor activity"/>
    <property type="evidence" value="ECO:0007669"/>
    <property type="project" value="EnsemblFungi"/>
</dbReference>
<keyword evidence="10" id="KW-1185">Reference proteome</keyword>
<dbReference type="GO" id="GO:0032266">
    <property type="term" value="F:phosphatidylinositol-3-phosphate binding"/>
    <property type="evidence" value="ECO:0007669"/>
    <property type="project" value="EnsemblFungi"/>
</dbReference>
<protein>
    <recommendedName>
        <fullName evidence="3 4">Vacuolar fusion protein MON1</fullName>
    </recommendedName>
</protein>
<dbReference type="GO" id="GO:0005085">
    <property type="term" value="F:guanyl-nucleotide exchange factor activity"/>
    <property type="evidence" value="ECO:0007669"/>
    <property type="project" value="EnsemblFungi"/>
</dbReference>
<evidence type="ECO:0000313" key="9">
    <source>
        <dbReference type="EMBL" id="CCD26730.1"/>
    </source>
</evidence>
<dbReference type="InterPro" id="IPR043971">
    <property type="entry name" value="FUZ/MON1/HPS1_longin_2"/>
</dbReference>
<feature type="domain" description="FUZ/MON1/HPS1 first Longin" evidence="6">
    <location>
        <begin position="190"/>
        <end position="315"/>
    </location>
</feature>
<dbReference type="KEGG" id="ndi:NDAI_0I01610"/>
<evidence type="ECO:0000256" key="5">
    <source>
        <dbReference type="SAM" id="MobiDB-lite"/>
    </source>
</evidence>
<evidence type="ECO:0000259" key="8">
    <source>
        <dbReference type="Pfam" id="PF19038"/>
    </source>
</evidence>
<comment type="similarity">
    <text evidence="2 4">Belongs to the MON1/SAND family.</text>
</comment>
<dbReference type="EMBL" id="HE580275">
    <property type="protein sequence ID" value="CCD26730.1"/>
    <property type="molecule type" value="Genomic_DNA"/>
</dbReference>
<dbReference type="GO" id="GO:0032585">
    <property type="term" value="C:multivesicular body membrane"/>
    <property type="evidence" value="ECO:0007669"/>
    <property type="project" value="UniProtKB-SubCell"/>
</dbReference>
<dbReference type="PANTHER" id="PTHR13027">
    <property type="entry name" value="SAND PROTEIN-RELATED"/>
    <property type="match status" value="1"/>
</dbReference>
<feature type="compositionally biased region" description="Polar residues" evidence="5">
    <location>
        <begin position="96"/>
        <end position="105"/>
    </location>
</feature>
<dbReference type="GeneID" id="11493662"/>
<dbReference type="Pfam" id="PF19038">
    <property type="entry name" value="Fuz_longin_3"/>
    <property type="match status" value="1"/>
</dbReference>
<evidence type="ECO:0000313" key="10">
    <source>
        <dbReference type="Proteomes" id="UP000000689"/>
    </source>
</evidence>
<dbReference type="PRINTS" id="PR01546">
    <property type="entry name" value="YEAST73DUF"/>
</dbReference>
<dbReference type="InterPro" id="IPR004353">
    <property type="entry name" value="Mon1"/>
</dbReference>
<dbReference type="OrthoDB" id="272411at2759"/>
<keyword evidence="4" id="KW-0813">Transport</keyword>
<keyword evidence="4" id="KW-0926">Vacuole</keyword>
<dbReference type="GO" id="GO:0005829">
    <property type="term" value="C:cytosol"/>
    <property type="evidence" value="ECO:0007669"/>
    <property type="project" value="EnsemblFungi"/>
</dbReference>
<dbReference type="Pfam" id="PF19037">
    <property type="entry name" value="Fuz_longin_2"/>
    <property type="match status" value="1"/>
</dbReference>
<dbReference type="STRING" id="1071378.G0WG19"/>
<feature type="domain" description="FUZ/MON1/HPS1 second Longin" evidence="7">
    <location>
        <begin position="371"/>
        <end position="479"/>
    </location>
</feature>
<dbReference type="PANTHER" id="PTHR13027:SF7">
    <property type="entry name" value="VACUOLAR FUSION PROTEIN MON1 HOMOLOG"/>
    <property type="match status" value="1"/>
</dbReference>
<dbReference type="OMA" id="QQPFNAK"/>
<evidence type="ECO:0000259" key="7">
    <source>
        <dbReference type="Pfam" id="PF19037"/>
    </source>
</evidence>
<dbReference type="InterPro" id="IPR043970">
    <property type="entry name" value="FUZ/MON1/HPS1_longin_3"/>
</dbReference>
<evidence type="ECO:0000256" key="1">
    <source>
        <dbReference type="ARBA" id="ARBA00004380"/>
    </source>
</evidence>
<dbReference type="GO" id="GO:0048278">
    <property type="term" value="P:vesicle docking"/>
    <property type="evidence" value="ECO:0007669"/>
    <property type="project" value="EnsemblFungi"/>
</dbReference>
<dbReference type="RefSeq" id="XP_003671973.1">
    <property type="nucleotide sequence ID" value="XM_003671925.1"/>
</dbReference>
<feature type="region of interest" description="Disordered" evidence="5">
    <location>
        <begin position="96"/>
        <end position="119"/>
    </location>
</feature>
<keyword evidence="4" id="KW-0653">Protein transport</keyword>
<keyword evidence="4" id="KW-0967">Endosome</keyword>
<dbReference type="GO" id="GO:0032511">
    <property type="term" value="P:late endosome to vacuole transport via multivesicular body sorting pathway"/>
    <property type="evidence" value="ECO:0007669"/>
    <property type="project" value="EnsemblFungi"/>
</dbReference>
<proteinExistence type="inferred from homology"/>